<evidence type="ECO:0000313" key="2">
    <source>
        <dbReference type="Proteomes" id="UP001444071"/>
    </source>
</evidence>
<comment type="caution">
    <text evidence="1">The sequence shown here is derived from an EMBL/GenBank/DDBJ whole genome shotgun (WGS) entry which is preliminary data.</text>
</comment>
<organism evidence="1 2">
    <name type="scientific">Xenotaenia resolanae</name>
    <dbReference type="NCBI Taxonomy" id="208358"/>
    <lineage>
        <taxon>Eukaryota</taxon>
        <taxon>Metazoa</taxon>
        <taxon>Chordata</taxon>
        <taxon>Craniata</taxon>
        <taxon>Vertebrata</taxon>
        <taxon>Euteleostomi</taxon>
        <taxon>Actinopterygii</taxon>
        <taxon>Neopterygii</taxon>
        <taxon>Teleostei</taxon>
        <taxon>Neoteleostei</taxon>
        <taxon>Acanthomorphata</taxon>
        <taxon>Ovalentaria</taxon>
        <taxon>Atherinomorphae</taxon>
        <taxon>Cyprinodontiformes</taxon>
        <taxon>Goodeidae</taxon>
        <taxon>Xenotaenia</taxon>
    </lineage>
</organism>
<gene>
    <name evidence="1" type="ORF">XENORESO_015789</name>
</gene>
<name>A0ABV0X0P3_9TELE</name>
<proteinExistence type="predicted"/>
<accession>A0ABV0X0P3</accession>
<evidence type="ECO:0000313" key="1">
    <source>
        <dbReference type="EMBL" id="MEQ2274192.1"/>
    </source>
</evidence>
<keyword evidence="2" id="KW-1185">Reference proteome</keyword>
<dbReference type="Proteomes" id="UP001444071">
    <property type="component" value="Unassembled WGS sequence"/>
</dbReference>
<protein>
    <submittedName>
        <fullName evidence="1">Uncharacterized protein</fullName>
    </submittedName>
</protein>
<sequence length="112" mass="13137">MTIIDELILLTGLTDYQLFSLEPMKLQNHWTRFSKLGNQTPACPVQLRRRRQDLLSKNFYEELREKERTTRTLNVLWQPHNLFCRLLLPSKSAILDFSHLLSLRSSVHSAAS</sequence>
<reference evidence="1 2" key="1">
    <citation type="submission" date="2021-06" db="EMBL/GenBank/DDBJ databases">
        <authorList>
            <person name="Palmer J.M."/>
        </authorList>
    </citation>
    <scope>NUCLEOTIDE SEQUENCE [LARGE SCALE GENOMIC DNA]</scope>
    <source>
        <strain evidence="1 2">XR_2019</strain>
        <tissue evidence="1">Muscle</tissue>
    </source>
</reference>
<dbReference type="EMBL" id="JAHRIM010075198">
    <property type="protein sequence ID" value="MEQ2274192.1"/>
    <property type="molecule type" value="Genomic_DNA"/>
</dbReference>